<evidence type="ECO:0000256" key="1">
    <source>
        <dbReference type="SAM" id="MobiDB-lite"/>
    </source>
</evidence>
<evidence type="ECO:0000259" key="2">
    <source>
        <dbReference type="PROSITE" id="PS51186"/>
    </source>
</evidence>
<reference evidence="3 4" key="1">
    <citation type="submission" date="2016-10" db="EMBL/GenBank/DDBJ databases">
        <authorList>
            <person name="Cai Z."/>
        </authorList>
    </citation>
    <scope>NUCLEOTIDE SEQUENCE [LARGE SCALE GENOMIC DNA]</scope>
</reference>
<dbReference type="AlphaFoldDB" id="A0A383VMY2"/>
<dbReference type="GO" id="GO:0016747">
    <property type="term" value="F:acyltransferase activity, transferring groups other than amino-acyl groups"/>
    <property type="evidence" value="ECO:0007669"/>
    <property type="project" value="InterPro"/>
</dbReference>
<feature type="region of interest" description="Disordered" evidence="1">
    <location>
        <begin position="378"/>
        <end position="410"/>
    </location>
</feature>
<evidence type="ECO:0000313" key="4">
    <source>
        <dbReference type="Proteomes" id="UP000256970"/>
    </source>
</evidence>
<dbReference type="PANTHER" id="PTHR47025:SF2">
    <property type="entry name" value="AUTOIMMUNE REGULATOR"/>
    <property type="match status" value="1"/>
</dbReference>
<dbReference type="Gene3D" id="3.30.40.10">
    <property type="entry name" value="Zinc/RING finger domain, C3HC4 (zinc finger)"/>
    <property type="match status" value="1"/>
</dbReference>
<dbReference type="SUPFAM" id="SSF55729">
    <property type="entry name" value="Acyl-CoA N-acyltransferases (Nat)"/>
    <property type="match status" value="1"/>
</dbReference>
<dbReference type="InterPro" id="IPR013083">
    <property type="entry name" value="Znf_RING/FYVE/PHD"/>
</dbReference>
<proteinExistence type="predicted"/>
<name>A0A383VMY2_TETOB</name>
<feature type="domain" description="N-acetyltransferase" evidence="2">
    <location>
        <begin position="230"/>
        <end position="379"/>
    </location>
</feature>
<accession>A0A383VMY2</accession>
<feature type="region of interest" description="Disordered" evidence="1">
    <location>
        <begin position="81"/>
        <end position="112"/>
    </location>
</feature>
<dbReference type="InterPro" id="IPR016181">
    <property type="entry name" value="Acyl_CoA_acyltransferase"/>
</dbReference>
<dbReference type="GO" id="GO:0045944">
    <property type="term" value="P:positive regulation of transcription by RNA polymerase II"/>
    <property type="evidence" value="ECO:0007669"/>
    <property type="project" value="TreeGrafter"/>
</dbReference>
<organism evidence="3 4">
    <name type="scientific">Tetradesmus obliquus</name>
    <name type="common">Green alga</name>
    <name type="synonym">Acutodesmus obliquus</name>
    <dbReference type="NCBI Taxonomy" id="3088"/>
    <lineage>
        <taxon>Eukaryota</taxon>
        <taxon>Viridiplantae</taxon>
        <taxon>Chlorophyta</taxon>
        <taxon>core chlorophytes</taxon>
        <taxon>Chlorophyceae</taxon>
        <taxon>CS clade</taxon>
        <taxon>Sphaeropleales</taxon>
        <taxon>Scenedesmaceae</taxon>
        <taxon>Tetradesmus</taxon>
    </lineage>
</organism>
<dbReference type="PANTHER" id="PTHR47025">
    <property type="entry name" value="AUTOIMMUNE REGULATOR"/>
    <property type="match status" value="1"/>
</dbReference>
<dbReference type="GO" id="GO:0003682">
    <property type="term" value="F:chromatin binding"/>
    <property type="evidence" value="ECO:0007669"/>
    <property type="project" value="TreeGrafter"/>
</dbReference>
<dbReference type="GO" id="GO:0005634">
    <property type="term" value="C:nucleus"/>
    <property type="evidence" value="ECO:0007669"/>
    <property type="project" value="TreeGrafter"/>
</dbReference>
<dbReference type="Gene3D" id="3.40.630.30">
    <property type="match status" value="1"/>
</dbReference>
<keyword evidence="4" id="KW-1185">Reference proteome</keyword>
<dbReference type="EMBL" id="FNXT01000692">
    <property type="protein sequence ID" value="SZX66283.1"/>
    <property type="molecule type" value="Genomic_DNA"/>
</dbReference>
<gene>
    <name evidence="3" type="ORF">BQ4739_LOCUS6715</name>
</gene>
<dbReference type="PROSITE" id="PS51186">
    <property type="entry name" value="GNAT"/>
    <property type="match status" value="1"/>
</dbReference>
<dbReference type="GO" id="GO:0042393">
    <property type="term" value="F:histone binding"/>
    <property type="evidence" value="ECO:0007669"/>
    <property type="project" value="TreeGrafter"/>
</dbReference>
<protein>
    <recommendedName>
        <fullName evidence="2">N-acetyltransferase domain-containing protein</fullName>
    </recommendedName>
</protein>
<evidence type="ECO:0000313" key="3">
    <source>
        <dbReference type="EMBL" id="SZX66283.1"/>
    </source>
</evidence>
<dbReference type="Pfam" id="PF23209">
    <property type="entry name" value="IDM1_C"/>
    <property type="match status" value="1"/>
</dbReference>
<dbReference type="Proteomes" id="UP000256970">
    <property type="component" value="Unassembled WGS sequence"/>
</dbReference>
<dbReference type="GO" id="GO:0000977">
    <property type="term" value="F:RNA polymerase II transcription regulatory region sequence-specific DNA binding"/>
    <property type="evidence" value="ECO:0007669"/>
    <property type="project" value="TreeGrafter"/>
</dbReference>
<dbReference type="InterPro" id="IPR056511">
    <property type="entry name" value="IDM1_C"/>
</dbReference>
<dbReference type="InterPro" id="IPR000182">
    <property type="entry name" value="GNAT_dom"/>
</dbReference>
<sequence length="410" mass="43876">MSSLRKAHFTCCTPGAAAAATAAFCPASDERQLSINGALRFALVQSTRRSAVPFASLSASSGRHAANPLFSLSRLTDSGTATGSSSSSSSSKDAAGASSSSGGYESDSDSSAYGSDLQLDKINCQLCRQPLSRRPRRGLLGRRRQKQGSSQFLVCDCCQRTYHEDCCRERKISTKQAKDGTWYHSSSCKECQEGLQQQASKGPTTLPEGRSWQLIDCSPVSPKSGLAGAAALSALKRSLGGVLEVLLPAYGPGVAQQLVDTSKGYALLLRQQEQPVTAALLDVYGQECAVLDLVATRMEQQGQGHCSALLQAVEGWLGPQLGVSSLIAVCPADEPESISAWQRKFGFRQVKQQQLRQLMADVPPLNYYEDSVLLSKKLPKQQPHQSSQQLQQPQQTSQQSSAVEQAAAKS</sequence>